<evidence type="ECO:0000256" key="1">
    <source>
        <dbReference type="SAM" id="MobiDB-lite"/>
    </source>
</evidence>
<dbReference type="OrthoDB" id="2553626at2759"/>
<evidence type="ECO:0000313" key="3">
    <source>
        <dbReference type="Proteomes" id="UP000320762"/>
    </source>
</evidence>
<dbReference type="STRING" id="97359.A0A550CBY8"/>
<evidence type="ECO:0000313" key="2">
    <source>
        <dbReference type="EMBL" id="TRM62284.1"/>
    </source>
</evidence>
<evidence type="ECO:0008006" key="4">
    <source>
        <dbReference type="Google" id="ProtNLM"/>
    </source>
</evidence>
<feature type="compositionally biased region" description="Low complexity" evidence="1">
    <location>
        <begin position="295"/>
        <end position="329"/>
    </location>
</feature>
<feature type="compositionally biased region" description="Polar residues" evidence="1">
    <location>
        <begin position="174"/>
        <end position="189"/>
    </location>
</feature>
<accession>A0A550CBY8</accession>
<sequence length="613" mass="65644">MSKRKLALHPSALSESEYDFYTAALNSFLTPAEANDDELDYATIRVSTREVRAWLRGRYTPPVPGQTIDDILALVSNGAPLDGQLSGGEFFAAVRLVVHITNGKSPGGEMEWRALAFTQADTAPNTNTASSAPPTPGLMRSKTTPQKMSPRGPKTLHNPFSGATTSKPPVHPLNRSSSLSRTHTPTASADDNADSPTPKPTHHASHNPFFHPTGASQTPAFSSSKSDGATVRDKSKLPPLPPRKPATLRTNSALNAAHQTSPLILQSLIASKTAQTMKKAEQERGRERVFVPVQSSSSTAFSSMRTTSPTKGTSSASSASSVSSSSRSPVHPPQLPRRPAPPPKDKTLRRPPSPPMSTSSIKELALAGYEPSHDRSESHSPTRRPPPPPKHPLRKPPSPPMDEGTDYDALPSTPTASRPPTHRASRSQSLIPPPTPTEGVRQKKRPESVQVLPSPGSGPLTAPFASSSATSPFNSALGRHFALGSPHKRAASIGLHGAETLRKDAEALATSLRYKAEAGLRPGRGYVRHDVDLGVDRVTDPEGWRREQEEEERLLRGGLSASPAPSPADEFGESPFHDRWAGRGRRESTSSGEGPDLDDTPPRRGVATGWKRL</sequence>
<keyword evidence="3" id="KW-1185">Reference proteome</keyword>
<feature type="compositionally biased region" description="Pro residues" evidence="1">
    <location>
        <begin position="383"/>
        <end position="400"/>
    </location>
</feature>
<feature type="compositionally biased region" description="Basic and acidic residues" evidence="1">
    <location>
        <begin position="537"/>
        <end position="548"/>
    </location>
</feature>
<feature type="compositionally biased region" description="Basic and acidic residues" evidence="1">
    <location>
        <begin position="371"/>
        <end position="380"/>
    </location>
</feature>
<dbReference type="EMBL" id="VDMD01000013">
    <property type="protein sequence ID" value="TRM62284.1"/>
    <property type="molecule type" value="Genomic_DNA"/>
</dbReference>
<proteinExistence type="predicted"/>
<feature type="region of interest" description="Disordered" evidence="1">
    <location>
        <begin position="276"/>
        <end position="475"/>
    </location>
</feature>
<protein>
    <recommendedName>
        <fullName evidence="4">EH domain-containing protein</fullName>
    </recommendedName>
</protein>
<organism evidence="2 3">
    <name type="scientific">Schizophyllum amplum</name>
    <dbReference type="NCBI Taxonomy" id="97359"/>
    <lineage>
        <taxon>Eukaryota</taxon>
        <taxon>Fungi</taxon>
        <taxon>Dikarya</taxon>
        <taxon>Basidiomycota</taxon>
        <taxon>Agaricomycotina</taxon>
        <taxon>Agaricomycetes</taxon>
        <taxon>Agaricomycetidae</taxon>
        <taxon>Agaricales</taxon>
        <taxon>Schizophyllaceae</taxon>
        <taxon>Schizophyllum</taxon>
    </lineage>
</organism>
<gene>
    <name evidence="2" type="ORF">BD626DRAFT_59318</name>
</gene>
<feature type="compositionally biased region" description="Basic and acidic residues" evidence="1">
    <location>
        <begin position="575"/>
        <end position="588"/>
    </location>
</feature>
<reference evidence="2 3" key="1">
    <citation type="journal article" date="2019" name="New Phytol.">
        <title>Comparative genomics reveals unique wood-decay strategies and fruiting body development in the Schizophyllaceae.</title>
        <authorList>
            <person name="Almasi E."/>
            <person name="Sahu N."/>
            <person name="Krizsan K."/>
            <person name="Balint B."/>
            <person name="Kovacs G.M."/>
            <person name="Kiss B."/>
            <person name="Cseklye J."/>
            <person name="Drula E."/>
            <person name="Henrissat B."/>
            <person name="Nagy I."/>
            <person name="Chovatia M."/>
            <person name="Adam C."/>
            <person name="LaButti K."/>
            <person name="Lipzen A."/>
            <person name="Riley R."/>
            <person name="Grigoriev I.V."/>
            <person name="Nagy L.G."/>
        </authorList>
    </citation>
    <scope>NUCLEOTIDE SEQUENCE [LARGE SCALE GENOMIC DNA]</scope>
    <source>
        <strain evidence="2 3">NL-1724</strain>
    </source>
</reference>
<feature type="compositionally biased region" description="Low complexity" evidence="1">
    <location>
        <begin position="461"/>
        <end position="475"/>
    </location>
</feature>
<feature type="compositionally biased region" description="Polar residues" evidence="1">
    <location>
        <begin position="214"/>
        <end position="227"/>
    </location>
</feature>
<feature type="region of interest" description="Disordered" evidence="1">
    <location>
        <begin position="537"/>
        <end position="613"/>
    </location>
</feature>
<feature type="compositionally biased region" description="Basic and acidic residues" evidence="1">
    <location>
        <begin position="278"/>
        <end position="289"/>
    </location>
</feature>
<name>A0A550CBY8_9AGAR</name>
<dbReference type="AlphaFoldDB" id="A0A550CBY8"/>
<comment type="caution">
    <text evidence="2">The sequence shown here is derived from an EMBL/GenBank/DDBJ whole genome shotgun (WGS) entry which is preliminary data.</text>
</comment>
<dbReference type="Proteomes" id="UP000320762">
    <property type="component" value="Unassembled WGS sequence"/>
</dbReference>
<feature type="region of interest" description="Disordered" evidence="1">
    <location>
        <begin position="120"/>
        <end position="247"/>
    </location>
</feature>
<feature type="compositionally biased region" description="Pro residues" evidence="1">
    <location>
        <begin position="330"/>
        <end position="342"/>
    </location>
</feature>
<feature type="compositionally biased region" description="Polar residues" evidence="1">
    <location>
        <begin position="120"/>
        <end position="132"/>
    </location>
</feature>